<dbReference type="eggNOG" id="KOG0117">
    <property type="taxonomic scope" value="Eukaryota"/>
</dbReference>
<dbReference type="PANTHER" id="PTHR23189">
    <property type="entry name" value="RNA RECOGNITION MOTIF-CONTAINING"/>
    <property type="match status" value="1"/>
</dbReference>
<evidence type="ECO:0000259" key="4">
    <source>
        <dbReference type="PROSITE" id="PS50102"/>
    </source>
</evidence>
<dbReference type="SUPFAM" id="SSF54928">
    <property type="entry name" value="RNA-binding domain, RBD"/>
    <property type="match status" value="1"/>
</dbReference>
<keyword evidence="1 2" id="KW-0694">RNA-binding</keyword>
<dbReference type="InParanoid" id="E9GK39"/>
<sequence>MFRKACRLRRTKALMQSSSEDRCLDPADEPSNVTVIDPADEPRNVTVIDPADEPSNVTVTDPADEPSNVTVTDPADEPGNVTVTKVLCIRNILVNTTEDEMKKVFGEYGPIFRFKKFQNVAFISFEEKADAKRAKDALNFQSLNGEQLNISFLKPMPKQKFTATAKDIRET</sequence>
<dbReference type="HOGENOM" id="CLU_1564465_0_0_1"/>
<evidence type="ECO:0000313" key="6">
    <source>
        <dbReference type="Proteomes" id="UP000000305"/>
    </source>
</evidence>
<dbReference type="PROSITE" id="PS50102">
    <property type="entry name" value="RRM"/>
    <property type="match status" value="1"/>
</dbReference>
<dbReference type="InterPro" id="IPR012677">
    <property type="entry name" value="Nucleotide-bd_a/b_plait_sf"/>
</dbReference>
<evidence type="ECO:0000313" key="5">
    <source>
        <dbReference type="EMBL" id="EFX80313.1"/>
    </source>
</evidence>
<dbReference type="Pfam" id="PF00076">
    <property type="entry name" value="RRM_1"/>
    <property type="match status" value="1"/>
</dbReference>
<dbReference type="OrthoDB" id="3800936at2759"/>
<feature type="domain" description="RRM" evidence="4">
    <location>
        <begin position="85"/>
        <end position="155"/>
    </location>
</feature>
<dbReference type="InterPro" id="IPR000504">
    <property type="entry name" value="RRM_dom"/>
</dbReference>
<dbReference type="Gene3D" id="3.30.70.330">
    <property type="match status" value="1"/>
</dbReference>
<name>E9GK39_DAPPU</name>
<evidence type="ECO:0000256" key="2">
    <source>
        <dbReference type="PROSITE-ProRule" id="PRU00176"/>
    </source>
</evidence>
<dbReference type="KEGG" id="dpx:DAPPUDRAFT_243777"/>
<feature type="region of interest" description="Disordered" evidence="3">
    <location>
        <begin position="17"/>
        <end position="76"/>
    </location>
</feature>
<organism evidence="5 6">
    <name type="scientific">Daphnia pulex</name>
    <name type="common">Water flea</name>
    <dbReference type="NCBI Taxonomy" id="6669"/>
    <lineage>
        <taxon>Eukaryota</taxon>
        <taxon>Metazoa</taxon>
        <taxon>Ecdysozoa</taxon>
        <taxon>Arthropoda</taxon>
        <taxon>Crustacea</taxon>
        <taxon>Branchiopoda</taxon>
        <taxon>Diplostraca</taxon>
        <taxon>Cladocera</taxon>
        <taxon>Anomopoda</taxon>
        <taxon>Daphniidae</taxon>
        <taxon>Daphnia</taxon>
    </lineage>
</organism>
<accession>E9GK39</accession>
<evidence type="ECO:0000256" key="1">
    <source>
        <dbReference type="ARBA" id="ARBA00022884"/>
    </source>
</evidence>
<proteinExistence type="predicted"/>
<dbReference type="STRING" id="6669.E9GK39"/>
<gene>
    <name evidence="5" type="ORF">DAPPUDRAFT_243777</name>
</gene>
<evidence type="ECO:0000256" key="3">
    <source>
        <dbReference type="SAM" id="MobiDB-lite"/>
    </source>
</evidence>
<keyword evidence="6" id="KW-1185">Reference proteome</keyword>
<dbReference type="GO" id="GO:0003723">
    <property type="term" value="F:RNA binding"/>
    <property type="evidence" value="ECO:0007669"/>
    <property type="project" value="UniProtKB-UniRule"/>
</dbReference>
<dbReference type="EMBL" id="GL732548">
    <property type="protein sequence ID" value="EFX80313.1"/>
    <property type="molecule type" value="Genomic_DNA"/>
</dbReference>
<dbReference type="InterPro" id="IPR035979">
    <property type="entry name" value="RBD_domain_sf"/>
</dbReference>
<reference evidence="5 6" key="1">
    <citation type="journal article" date="2011" name="Science">
        <title>The ecoresponsive genome of Daphnia pulex.</title>
        <authorList>
            <person name="Colbourne J.K."/>
            <person name="Pfrender M.E."/>
            <person name="Gilbert D."/>
            <person name="Thomas W.K."/>
            <person name="Tucker A."/>
            <person name="Oakley T.H."/>
            <person name="Tokishita S."/>
            <person name="Aerts A."/>
            <person name="Arnold G.J."/>
            <person name="Basu M.K."/>
            <person name="Bauer D.J."/>
            <person name="Caceres C.E."/>
            <person name="Carmel L."/>
            <person name="Casola C."/>
            <person name="Choi J.H."/>
            <person name="Detter J.C."/>
            <person name="Dong Q."/>
            <person name="Dusheyko S."/>
            <person name="Eads B.D."/>
            <person name="Frohlich T."/>
            <person name="Geiler-Samerotte K.A."/>
            <person name="Gerlach D."/>
            <person name="Hatcher P."/>
            <person name="Jogdeo S."/>
            <person name="Krijgsveld J."/>
            <person name="Kriventseva E.V."/>
            <person name="Kultz D."/>
            <person name="Laforsch C."/>
            <person name="Lindquist E."/>
            <person name="Lopez J."/>
            <person name="Manak J.R."/>
            <person name="Muller J."/>
            <person name="Pangilinan J."/>
            <person name="Patwardhan R.P."/>
            <person name="Pitluck S."/>
            <person name="Pritham E.J."/>
            <person name="Rechtsteiner A."/>
            <person name="Rho M."/>
            <person name="Rogozin I.B."/>
            <person name="Sakarya O."/>
            <person name="Salamov A."/>
            <person name="Schaack S."/>
            <person name="Shapiro H."/>
            <person name="Shiga Y."/>
            <person name="Skalitzky C."/>
            <person name="Smith Z."/>
            <person name="Souvorov A."/>
            <person name="Sung W."/>
            <person name="Tang Z."/>
            <person name="Tsuchiya D."/>
            <person name="Tu H."/>
            <person name="Vos H."/>
            <person name="Wang M."/>
            <person name="Wolf Y.I."/>
            <person name="Yamagata H."/>
            <person name="Yamada T."/>
            <person name="Ye Y."/>
            <person name="Shaw J.R."/>
            <person name="Andrews J."/>
            <person name="Crease T.J."/>
            <person name="Tang H."/>
            <person name="Lucas S.M."/>
            <person name="Robertson H.M."/>
            <person name="Bork P."/>
            <person name="Koonin E.V."/>
            <person name="Zdobnov E.M."/>
            <person name="Grigoriev I.V."/>
            <person name="Lynch M."/>
            <person name="Boore J.L."/>
        </authorList>
    </citation>
    <scope>NUCLEOTIDE SEQUENCE [LARGE SCALE GENOMIC DNA]</scope>
</reference>
<protein>
    <recommendedName>
        <fullName evidence="4">RRM domain-containing protein</fullName>
    </recommendedName>
</protein>
<dbReference type="Proteomes" id="UP000000305">
    <property type="component" value="Unassembled WGS sequence"/>
</dbReference>
<dbReference type="SMART" id="SM00360">
    <property type="entry name" value="RRM"/>
    <property type="match status" value="1"/>
</dbReference>
<dbReference type="AlphaFoldDB" id="E9GK39"/>